<evidence type="ECO:0000256" key="5">
    <source>
        <dbReference type="ARBA" id="ARBA00023242"/>
    </source>
</evidence>
<reference evidence="7 8" key="1">
    <citation type="submission" date="2017-07" db="EMBL/GenBank/DDBJ databases">
        <authorList>
            <person name="Talla V."/>
            <person name="Backstrom N."/>
        </authorList>
    </citation>
    <scope>NUCLEOTIDE SEQUENCE [LARGE SCALE GENOMIC DNA]</scope>
</reference>
<dbReference type="InterPro" id="IPR008906">
    <property type="entry name" value="HATC_C_dom"/>
</dbReference>
<proteinExistence type="predicted"/>
<gene>
    <name evidence="7" type="ORF">LSINAPIS_LOCUS4045</name>
</gene>
<dbReference type="InterPro" id="IPR052035">
    <property type="entry name" value="ZnF_BED_domain_contain"/>
</dbReference>
<comment type="subcellular location">
    <subcellularLocation>
        <location evidence="1">Nucleus</location>
    </subcellularLocation>
</comment>
<name>A0A5E4Q1M5_9NEOP</name>
<sequence>MWEALKQVCTILKPFEEITQIMSGTHYLTASLAIVIVDGLKNVISIMKTKQIYGVAKNFLLKLEDGLEIYFPRHNIEDNMLLGLCTFLDPRFKIHAFLDNASPKDKPTLKTSRHTTRINLIKKHILDLLKINIRKKRSSPAVETILNIPPGTASKCEDIETMSIWGKMDKTIAAITPTVDDIATDAETDSKCEDIDTMSIWGKMDKTIAAITPTVDDIATDAETELEMFINEPVIPRDSSPLVWWKSHAFMYPNLAEIFNEHCHMVVTSVECERVHSKAGNFATQKRAQLSRKRTAELVFLKSNEKYCI</sequence>
<evidence type="ECO:0000256" key="1">
    <source>
        <dbReference type="ARBA" id="ARBA00004123"/>
    </source>
</evidence>
<dbReference type="PANTHER" id="PTHR46481:SF10">
    <property type="entry name" value="ZINC FINGER BED DOMAIN-CONTAINING PROTEIN 39"/>
    <property type="match status" value="1"/>
</dbReference>
<protein>
    <recommendedName>
        <fullName evidence="6">HAT C-terminal dimerisation domain-containing protein</fullName>
    </recommendedName>
</protein>
<keyword evidence="4" id="KW-0862">Zinc</keyword>
<organism evidence="7 8">
    <name type="scientific">Leptidea sinapis</name>
    <dbReference type="NCBI Taxonomy" id="189913"/>
    <lineage>
        <taxon>Eukaryota</taxon>
        <taxon>Metazoa</taxon>
        <taxon>Ecdysozoa</taxon>
        <taxon>Arthropoda</taxon>
        <taxon>Hexapoda</taxon>
        <taxon>Insecta</taxon>
        <taxon>Pterygota</taxon>
        <taxon>Neoptera</taxon>
        <taxon>Endopterygota</taxon>
        <taxon>Lepidoptera</taxon>
        <taxon>Glossata</taxon>
        <taxon>Ditrysia</taxon>
        <taxon>Papilionoidea</taxon>
        <taxon>Pieridae</taxon>
        <taxon>Dismorphiinae</taxon>
        <taxon>Leptidea</taxon>
    </lineage>
</organism>
<dbReference type="GO" id="GO:0008270">
    <property type="term" value="F:zinc ion binding"/>
    <property type="evidence" value="ECO:0007669"/>
    <property type="project" value="UniProtKB-KW"/>
</dbReference>
<dbReference type="EMBL" id="FZQP02001026">
    <property type="protein sequence ID" value="VVC91349.1"/>
    <property type="molecule type" value="Genomic_DNA"/>
</dbReference>
<dbReference type="GO" id="GO:0046983">
    <property type="term" value="F:protein dimerization activity"/>
    <property type="evidence" value="ECO:0007669"/>
    <property type="project" value="InterPro"/>
</dbReference>
<evidence type="ECO:0000259" key="6">
    <source>
        <dbReference type="Pfam" id="PF05699"/>
    </source>
</evidence>
<evidence type="ECO:0000313" key="8">
    <source>
        <dbReference type="Proteomes" id="UP000324832"/>
    </source>
</evidence>
<dbReference type="PANTHER" id="PTHR46481">
    <property type="entry name" value="ZINC FINGER BED DOMAIN-CONTAINING PROTEIN 4"/>
    <property type="match status" value="1"/>
</dbReference>
<evidence type="ECO:0000256" key="3">
    <source>
        <dbReference type="ARBA" id="ARBA00022771"/>
    </source>
</evidence>
<dbReference type="GO" id="GO:0005634">
    <property type="term" value="C:nucleus"/>
    <property type="evidence" value="ECO:0007669"/>
    <property type="project" value="UniProtKB-SubCell"/>
</dbReference>
<keyword evidence="5" id="KW-0539">Nucleus</keyword>
<evidence type="ECO:0000256" key="4">
    <source>
        <dbReference type="ARBA" id="ARBA00022833"/>
    </source>
</evidence>
<dbReference type="Proteomes" id="UP000324832">
    <property type="component" value="Unassembled WGS sequence"/>
</dbReference>
<accession>A0A5E4Q1M5</accession>
<dbReference type="SUPFAM" id="SSF53098">
    <property type="entry name" value="Ribonuclease H-like"/>
    <property type="match status" value="1"/>
</dbReference>
<feature type="domain" description="HAT C-terminal dimerisation" evidence="6">
    <location>
        <begin position="225"/>
        <end position="304"/>
    </location>
</feature>
<dbReference type="InterPro" id="IPR012337">
    <property type="entry name" value="RNaseH-like_sf"/>
</dbReference>
<keyword evidence="8" id="KW-1185">Reference proteome</keyword>
<evidence type="ECO:0000256" key="2">
    <source>
        <dbReference type="ARBA" id="ARBA00022723"/>
    </source>
</evidence>
<dbReference type="Pfam" id="PF05699">
    <property type="entry name" value="Dimer_Tnp_hAT"/>
    <property type="match status" value="1"/>
</dbReference>
<keyword evidence="2" id="KW-0479">Metal-binding</keyword>
<evidence type="ECO:0000313" key="7">
    <source>
        <dbReference type="EMBL" id="VVC91349.1"/>
    </source>
</evidence>
<keyword evidence="3" id="KW-0863">Zinc-finger</keyword>
<dbReference type="AlphaFoldDB" id="A0A5E4Q1M5"/>